<organism evidence="1 2">
    <name type="scientific">Colletotrichum sidae</name>
    <dbReference type="NCBI Taxonomy" id="1347389"/>
    <lineage>
        <taxon>Eukaryota</taxon>
        <taxon>Fungi</taxon>
        <taxon>Dikarya</taxon>
        <taxon>Ascomycota</taxon>
        <taxon>Pezizomycotina</taxon>
        <taxon>Sordariomycetes</taxon>
        <taxon>Hypocreomycetidae</taxon>
        <taxon>Glomerellales</taxon>
        <taxon>Glomerellaceae</taxon>
        <taxon>Colletotrichum</taxon>
        <taxon>Colletotrichum orbiculare species complex</taxon>
    </lineage>
</organism>
<dbReference type="EMBL" id="QAPF01000044">
    <property type="protein sequence ID" value="TEA19630.1"/>
    <property type="molecule type" value="Genomic_DNA"/>
</dbReference>
<keyword evidence="2" id="KW-1185">Reference proteome</keyword>
<dbReference type="AlphaFoldDB" id="A0A4R8TLS0"/>
<name>A0A4R8TLS0_9PEZI</name>
<evidence type="ECO:0008006" key="3">
    <source>
        <dbReference type="Google" id="ProtNLM"/>
    </source>
</evidence>
<accession>A0A4R8TLS0</accession>
<evidence type="ECO:0000313" key="2">
    <source>
        <dbReference type="Proteomes" id="UP000295604"/>
    </source>
</evidence>
<dbReference type="Proteomes" id="UP000295604">
    <property type="component" value="Unassembled WGS sequence"/>
</dbReference>
<sequence length="170" mass="18399">MAEVIGSLAAVIQLVSCASKFARELRKFSKTVGPLSDEAQKCAIQANNFSYAKTRDSATSTASKISETIQVASKVIVIDPTRLDTSTTGYVRSDSGEMRHTTAVQVESIDGAIISILKAKELGLDVEEYDNDEEVWIAFGDSTSNKSVGRAALNWRKSAESPNSMSKTWI</sequence>
<comment type="caution">
    <text evidence="1">The sequence shown here is derived from an EMBL/GenBank/DDBJ whole genome shotgun (WGS) entry which is preliminary data.</text>
</comment>
<reference evidence="1 2" key="1">
    <citation type="submission" date="2018-11" db="EMBL/GenBank/DDBJ databases">
        <title>Genome sequence and assembly of Colletotrichum sidae.</title>
        <authorList>
            <person name="Gan P."/>
            <person name="Shirasu K."/>
        </authorList>
    </citation>
    <scope>NUCLEOTIDE SEQUENCE [LARGE SCALE GENOMIC DNA]</scope>
    <source>
        <strain evidence="1 2">CBS 518.97</strain>
    </source>
</reference>
<proteinExistence type="predicted"/>
<protein>
    <recommendedName>
        <fullName evidence="3">Fungal N-terminal domain-containing protein</fullName>
    </recommendedName>
</protein>
<gene>
    <name evidence="1" type="ORF">C8034_v009310</name>
</gene>
<evidence type="ECO:0000313" key="1">
    <source>
        <dbReference type="EMBL" id="TEA19630.1"/>
    </source>
</evidence>